<dbReference type="Pfam" id="PF09642">
    <property type="entry name" value="YonK"/>
    <property type="match status" value="1"/>
</dbReference>
<evidence type="ECO:0000313" key="3">
    <source>
        <dbReference type="Proteomes" id="UP000827460"/>
    </source>
</evidence>
<protein>
    <submittedName>
        <fullName evidence="2">YonK-like protein</fullName>
    </submittedName>
</protein>
<reference evidence="2" key="1">
    <citation type="submission" date="2021-10" db="EMBL/GenBank/DDBJ databases">
        <authorList>
            <person name="Lavering E.D."/>
            <person name="James R."/>
            <person name="Fairholm J.D."/>
            <person name="Ogilvie B.H."/>
            <person name="Thurgood T.L."/>
            <person name="Robison R.A."/>
            <person name="Grose J.H."/>
        </authorList>
    </citation>
    <scope>NUCLEOTIDE SEQUENCE</scope>
</reference>
<dbReference type="SUPFAM" id="SSF160570">
    <property type="entry name" value="YonK-like"/>
    <property type="match status" value="1"/>
</dbReference>
<proteinExistence type="predicted"/>
<dbReference type="InterPro" id="IPR037261">
    <property type="entry name" value="YonK_sf"/>
</dbReference>
<dbReference type="EMBL" id="OK499991">
    <property type="protein sequence ID" value="UGO50817.1"/>
    <property type="molecule type" value="Genomic_DNA"/>
</dbReference>
<dbReference type="InterPro" id="IPR018600">
    <property type="entry name" value="Phage_SP-beta_YonK"/>
</dbReference>
<sequence>MAKRTNSFSVKGELNLEEGVVYEVKKESVETIDFMEILKEFNGKTVKISIVEDIEIVGIDAEEDEEEE</sequence>
<feature type="domain" description="Bacillus phage SPbeta YonK" evidence="1">
    <location>
        <begin position="1"/>
        <end position="56"/>
    </location>
</feature>
<evidence type="ECO:0000313" key="2">
    <source>
        <dbReference type="EMBL" id="UGO50817.1"/>
    </source>
</evidence>
<name>A0AAE8YXU9_9CAUD</name>
<keyword evidence="3" id="KW-1185">Reference proteome</keyword>
<evidence type="ECO:0000259" key="1">
    <source>
        <dbReference type="Pfam" id="PF09642"/>
    </source>
</evidence>
<organism evidence="2 3">
    <name type="scientific">Bacillus phage vB_BanS_Sophrita</name>
    <dbReference type="NCBI Taxonomy" id="2894790"/>
    <lineage>
        <taxon>Viruses</taxon>
        <taxon>Duplodnaviria</taxon>
        <taxon>Heunggongvirae</taxon>
        <taxon>Uroviricota</taxon>
        <taxon>Caudoviricetes</taxon>
        <taxon>Joanripponvirinae</taxon>
        <taxon>Sophritavirus</taxon>
        <taxon>Sophritavirus sophrita</taxon>
    </lineage>
</organism>
<dbReference type="Proteomes" id="UP000827460">
    <property type="component" value="Segment"/>
</dbReference>
<accession>A0AAE8YXU9</accession>
<dbReference type="Gene3D" id="6.20.120.10">
    <property type="match status" value="1"/>
</dbReference>
<gene>
    <name evidence="2" type="ORF">SOPHRITA_226</name>
</gene>